<keyword evidence="1" id="KW-0472">Membrane</keyword>
<dbReference type="InterPro" id="IPR031148">
    <property type="entry name" value="Plexin"/>
</dbReference>
<feature type="domain" description="IPT/TIG" evidence="2">
    <location>
        <begin position="625"/>
        <end position="706"/>
    </location>
</feature>
<comment type="caution">
    <text evidence="3">The sequence shown here is derived from an EMBL/GenBank/DDBJ whole genome shotgun (WGS) entry which is preliminary data.</text>
</comment>
<feature type="domain" description="IPT/TIG" evidence="2">
    <location>
        <begin position="459"/>
        <end position="540"/>
    </location>
</feature>
<keyword evidence="4" id="KW-1185">Reference proteome</keyword>
<dbReference type="SMART" id="SM00429">
    <property type="entry name" value="IPT"/>
    <property type="match status" value="8"/>
</dbReference>
<evidence type="ECO:0000256" key="1">
    <source>
        <dbReference type="SAM" id="Phobius"/>
    </source>
</evidence>
<keyword evidence="1" id="KW-0812">Transmembrane</keyword>
<feature type="transmembrane region" description="Helical" evidence="1">
    <location>
        <begin position="1136"/>
        <end position="1157"/>
    </location>
</feature>
<name>A0ABW1VCS8_9MICO</name>
<dbReference type="Proteomes" id="UP001596306">
    <property type="component" value="Unassembled WGS sequence"/>
</dbReference>
<feature type="domain" description="IPT/TIG" evidence="2">
    <location>
        <begin position="873"/>
        <end position="956"/>
    </location>
</feature>
<evidence type="ECO:0000259" key="2">
    <source>
        <dbReference type="SMART" id="SM00429"/>
    </source>
</evidence>
<feature type="domain" description="IPT/TIG" evidence="2">
    <location>
        <begin position="542"/>
        <end position="623"/>
    </location>
</feature>
<dbReference type="InterPro" id="IPR002909">
    <property type="entry name" value="IPT_dom"/>
</dbReference>
<feature type="domain" description="IPT/TIG" evidence="2">
    <location>
        <begin position="1041"/>
        <end position="1124"/>
    </location>
</feature>
<dbReference type="CDD" id="cd00102">
    <property type="entry name" value="IPT"/>
    <property type="match status" value="4"/>
</dbReference>
<dbReference type="PANTHER" id="PTHR22625:SF70">
    <property type="entry name" value="PLEXIN A, ISOFORM A"/>
    <property type="match status" value="1"/>
</dbReference>
<dbReference type="NCBIfam" id="NF033766">
    <property type="entry name" value="choice_anch_G"/>
    <property type="match status" value="1"/>
</dbReference>
<dbReference type="InterPro" id="IPR013783">
    <property type="entry name" value="Ig-like_fold"/>
</dbReference>
<dbReference type="RefSeq" id="WP_386726311.1">
    <property type="nucleotide sequence ID" value="NZ_JBHSTP010000001.1"/>
</dbReference>
<accession>A0ABW1VCS8</accession>
<dbReference type="SUPFAM" id="SSF81296">
    <property type="entry name" value="E set domains"/>
    <property type="match status" value="8"/>
</dbReference>
<dbReference type="PANTHER" id="PTHR22625">
    <property type="entry name" value="PLEXIN"/>
    <property type="match status" value="1"/>
</dbReference>
<evidence type="ECO:0000313" key="3">
    <source>
        <dbReference type="EMBL" id="MFC6354638.1"/>
    </source>
</evidence>
<dbReference type="InterPro" id="IPR014756">
    <property type="entry name" value="Ig_E-set"/>
</dbReference>
<organism evidence="3 4">
    <name type="scientific">Luethyella okanaganae</name>
    <dbReference type="NCBI Taxonomy" id="69372"/>
    <lineage>
        <taxon>Bacteria</taxon>
        <taxon>Bacillati</taxon>
        <taxon>Actinomycetota</taxon>
        <taxon>Actinomycetes</taxon>
        <taxon>Micrococcales</taxon>
        <taxon>Microbacteriaceae</taxon>
        <taxon>Luethyella</taxon>
    </lineage>
</organism>
<evidence type="ECO:0000313" key="4">
    <source>
        <dbReference type="Proteomes" id="UP001596306"/>
    </source>
</evidence>
<feature type="domain" description="IPT/TIG" evidence="2">
    <location>
        <begin position="790"/>
        <end position="871"/>
    </location>
</feature>
<gene>
    <name evidence="3" type="ORF">ACFQB0_00730</name>
</gene>
<feature type="domain" description="IPT/TIG" evidence="2">
    <location>
        <begin position="708"/>
        <end position="788"/>
    </location>
</feature>
<reference evidence="4" key="1">
    <citation type="journal article" date="2019" name="Int. J. Syst. Evol. Microbiol.">
        <title>The Global Catalogue of Microorganisms (GCM) 10K type strain sequencing project: providing services to taxonomists for standard genome sequencing and annotation.</title>
        <authorList>
            <consortium name="The Broad Institute Genomics Platform"/>
            <consortium name="The Broad Institute Genome Sequencing Center for Infectious Disease"/>
            <person name="Wu L."/>
            <person name="Ma J."/>
        </authorList>
    </citation>
    <scope>NUCLEOTIDE SEQUENCE [LARGE SCALE GENOMIC DNA]</scope>
    <source>
        <strain evidence="4">CCUG 43304</strain>
    </source>
</reference>
<keyword evidence="1" id="KW-1133">Transmembrane helix</keyword>
<dbReference type="Pfam" id="PF01833">
    <property type="entry name" value="TIG"/>
    <property type="match status" value="8"/>
</dbReference>
<dbReference type="Gene3D" id="2.60.40.10">
    <property type="entry name" value="Immunoglobulins"/>
    <property type="match status" value="8"/>
</dbReference>
<sequence>MGLFASGGIYVAQAAPGDSSHAEGQFLSGSLIDLNTALVASLGGETATSDGTSDVTNANNLDLGVLGLVNINVPGGIQIPLNLADAGVVSQYASALANGSSVGASGLVSDSGDIGTGITPAPGVAPGPLHLSLGQVVGSLGLPPTTLAELANLELSVDAVAGRASQAAPAAASGSYDIADAQLSFDSPTVANLVGAINTQVAGLQTTVDGLDATLTSALSGLLSSLGVVSVNLSVSAPNLAATISGLTTGPLADPAYPGVTLDLATGTVTVDLDQITALNGLPANTDILTDATINTITDRVLGLVTGLLTNVEAALLSAVDGITVQGSASLLGLDILTLDTTVGALLAGDTSGLVLLGTGLTLPGGLGTVLAALTPPLTALTDAIGALSGTVLAPVTSTLIPALKPVLNEVLTLTVNNQSTAAGVFTETALRVTVLPLVDALELDLGTARVGPNALDPASSISSLSPTSGPVVGGTVVTITGTGFTGATGVTFDGLAGTAFTVNSDTQITVTSPPHAVGPVNVIVLDPNGDSAPATFTYIAAAAITGLSPTSGPVVGGTVVTITGTGFTGATGVTFDGLAGTAFTVNSDTQITVTSPPHAVGPVNVIVLDPNGDSAPATFTYLPAAAITGLTPSEGPETGGTVVTITGTGFTGATGVTFDGLAGTAFTVNSDTQITVTSPPHTPSVVDVIVTSPNGDSAPQGFSYLPVPALSSLSPTSGPEAGGTVVTITGTGFTGATGATFGGVAGSAFTVVNDTTITVTSPPGTGTVDVVVTGPGGTSGPLPFTYIPAPTISSIVPPSGPETGGTVVTITGTGFTGATGATFGGVAGSAFTVVNDTTITVTTPVHAPGAVAVIVTGPGGSSAPGTFTFTPVTRVDGVDPGSGPVGGGNTVTISGQCFTGATSVTFGGVPATSFTVVDDATITAVVPAGVGVVDIQVVGGGTCGTGTLPGGYEYLPAPDATSLTPDHGPETGGTVVTIIGTGFTGATGVTFGGAPGTGFVVVSDTEIRVTSPAHAPGVVDVVVAGPGGVSDPLPFLYDAVTVVDTVDPGTGPEAGGTTVTITGRCFTGATAVRFGDKSALSFTVVSDTVITAVSPAGTGIVPVTIVGAGACGTGTLPGAFAYKASGGLAATGVDGALAAVLGAFVLLIGGVGVLLVRRGRLSS</sequence>
<dbReference type="InterPro" id="IPR047900">
    <property type="entry name" value="Choice_anch_G"/>
</dbReference>
<feature type="domain" description="IPT/TIG" evidence="2">
    <location>
        <begin position="958"/>
        <end position="1039"/>
    </location>
</feature>
<dbReference type="EMBL" id="JBHSTP010000001">
    <property type="protein sequence ID" value="MFC6354638.1"/>
    <property type="molecule type" value="Genomic_DNA"/>
</dbReference>
<proteinExistence type="predicted"/>
<protein>
    <submittedName>
        <fullName evidence="3">IPT/TIG domain-containing protein</fullName>
    </submittedName>
</protein>